<organism evidence="2 3">
    <name type="scientific">Kroppenstedtia sanguinis</name>
    <dbReference type="NCBI Taxonomy" id="1380684"/>
    <lineage>
        <taxon>Bacteria</taxon>
        <taxon>Bacillati</taxon>
        <taxon>Bacillota</taxon>
        <taxon>Bacilli</taxon>
        <taxon>Bacillales</taxon>
        <taxon>Thermoactinomycetaceae</taxon>
        <taxon>Kroppenstedtia</taxon>
    </lineage>
</organism>
<gene>
    <name evidence="2" type="ORF">ACFQ4Y_13315</name>
</gene>
<evidence type="ECO:0000256" key="1">
    <source>
        <dbReference type="SAM" id="MobiDB-lite"/>
    </source>
</evidence>
<comment type="caution">
    <text evidence="2">The sequence shown here is derived from an EMBL/GenBank/DDBJ whole genome shotgun (WGS) entry which is preliminary data.</text>
</comment>
<feature type="region of interest" description="Disordered" evidence="1">
    <location>
        <begin position="1"/>
        <end position="25"/>
    </location>
</feature>
<dbReference type="Proteomes" id="UP001597282">
    <property type="component" value="Unassembled WGS sequence"/>
</dbReference>
<accession>A0ABW4CAS8</accession>
<protein>
    <submittedName>
        <fullName evidence="2">Uncharacterized protein</fullName>
    </submittedName>
</protein>
<dbReference type="EMBL" id="JBHTNU010000014">
    <property type="protein sequence ID" value="MFD1427882.1"/>
    <property type="molecule type" value="Genomic_DNA"/>
</dbReference>
<evidence type="ECO:0000313" key="2">
    <source>
        <dbReference type="EMBL" id="MFD1427882.1"/>
    </source>
</evidence>
<keyword evidence="3" id="KW-1185">Reference proteome</keyword>
<reference evidence="3" key="1">
    <citation type="journal article" date="2019" name="Int. J. Syst. Evol. Microbiol.">
        <title>The Global Catalogue of Microorganisms (GCM) 10K type strain sequencing project: providing services to taxonomists for standard genome sequencing and annotation.</title>
        <authorList>
            <consortium name="The Broad Institute Genomics Platform"/>
            <consortium name="The Broad Institute Genome Sequencing Center for Infectious Disease"/>
            <person name="Wu L."/>
            <person name="Ma J."/>
        </authorList>
    </citation>
    <scope>NUCLEOTIDE SEQUENCE [LARGE SCALE GENOMIC DNA]</scope>
    <source>
        <strain evidence="3">S1</strain>
    </source>
</reference>
<evidence type="ECO:0000313" key="3">
    <source>
        <dbReference type="Proteomes" id="UP001597282"/>
    </source>
</evidence>
<name>A0ABW4CAS8_9BACL</name>
<sequence>MINQQMGSGRESCAAIARPGSGSDPGETCAYGCKGSSPFTILLISYLK</sequence>
<proteinExistence type="predicted"/>